<accession>A0A0K2V2E4</accession>
<dbReference type="EMBL" id="HACA01026775">
    <property type="protein sequence ID" value="CDW44136.1"/>
    <property type="molecule type" value="Transcribed_RNA"/>
</dbReference>
<proteinExistence type="predicted"/>
<dbReference type="AlphaFoldDB" id="A0A0K2V2E4"/>
<protein>
    <submittedName>
        <fullName evidence="1">Uncharacterized protein</fullName>
    </submittedName>
</protein>
<organism evidence="1">
    <name type="scientific">Lepeophtheirus salmonis</name>
    <name type="common">Salmon louse</name>
    <name type="synonym">Caligus salmonis</name>
    <dbReference type="NCBI Taxonomy" id="72036"/>
    <lineage>
        <taxon>Eukaryota</taxon>
        <taxon>Metazoa</taxon>
        <taxon>Ecdysozoa</taxon>
        <taxon>Arthropoda</taxon>
        <taxon>Crustacea</taxon>
        <taxon>Multicrustacea</taxon>
        <taxon>Hexanauplia</taxon>
        <taxon>Copepoda</taxon>
        <taxon>Siphonostomatoida</taxon>
        <taxon>Caligidae</taxon>
        <taxon>Lepeophtheirus</taxon>
    </lineage>
</organism>
<reference evidence="1" key="1">
    <citation type="submission" date="2014-05" db="EMBL/GenBank/DDBJ databases">
        <authorList>
            <person name="Chronopoulou M."/>
        </authorList>
    </citation>
    <scope>NUCLEOTIDE SEQUENCE</scope>
    <source>
        <tissue evidence="1">Whole organism</tissue>
    </source>
</reference>
<name>A0A0K2V2E4_LEPSM</name>
<sequence>MKHPYNKMNQLLISTLNDCNSWQIIKYFIF</sequence>
<evidence type="ECO:0000313" key="1">
    <source>
        <dbReference type="EMBL" id="CDW44136.1"/>
    </source>
</evidence>